<accession>A0A2J6RPE4</accession>
<gene>
    <name evidence="2" type="ORF">L207DRAFT_565855</name>
</gene>
<feature type="compositionally biased region" description="Basic and acidic residues" evidence="1">
    <location>
        <begin position="266"/>
        <end position="283"/>
    </location>
</feature>
<dbReference type="Proteomes" id="UP000235786">
    <property type="component" value="Unassembled WGS sequence"/>
</dbReference>
<organism evidence="2 3">
    <name type="scientific">Hyaloscypha variabilis (strain UAMH 11265 / GT02V1 / F)</name>
    <name type="common">Meliniomyces variabilis</name>
    <dbReference type="NCBI Taxonomy" id="1149755"/>
    <lineage>
        <taxon>Eukaryota</taxon>
        <taxon>Fungi</taxon>
        <taxon>Dikarya</taxon>
        <taxon>Ascomycota</taxon>
        <taxon>Pezizomycotina</taxon>
        <taxon>Leotiomycetes</taxon>
        <taxon>Helotiales</taxon>
        <taxon>Hyaloscyphaceae</taxon>
        <taxon>Hyaloscypha</taxon>
        <taxon>Hyaloscypha variabilis</taxon>
    </lineage>
</organism>
<dbReference type="AlphaFoldDB" id="A0A2J6RPE4"/>
<keyword evidence="3" id="KW-1185">Reference proteome</keyword>
<feature type="region of interest" description="Disordered" evidence="1">
    <location>
        <begin position="344"/>
        <end position="374"/>
    </location>
</feature>
<reference evidence="2 3" key="1">
    <citation type="submission" date="2016-04" db="EMBL/GenBank/DDBJ databases">
        <title>A degradative enzymes factory behind the ericoid mycorrhizal symbiosis.</title>
        <authorList>
            <consortium name="DOE Joint Genome Institute"/>
            <person name="Martino E."/>
            <person name="Morin E."/>
            <person name="Grelet G."/>
            <person name="Kuo A."/>
            <person name="Kohler A."/>
            <person name="Daghino S."/>
            <person name="Barry K."/>
            <person name="Choi C."/>
            <person name="Cichocki N."/>
            <person name="Clum A."/>
            <person name="Copeland A."/>
            <person name="Hainaut M."/>
            <person name="Haridas S."/>
            <person name="Labutti K."/>
            <person name="Lindquist E."/>
            <person name="Lipzen A."/>
            <person name="Khouja H.-R."/>
            <person name="Murat C."/>
            <person name="Ohm R."/>
            <person name="Olson A."/>
            <person name="Spatafora J."/>
            <person name="Veneault-Fourrey C."/>
            <person name="Henrissat B."/>
            <person name="Grigoriev I."/>
            <person name="Martin F."/>
            <person name="Perotto S."/>
        </authorList>
    </citation>
    <scope>NUCLEOTIDE SEQUENCE [LARGE SCALE GENOMIC DNA]</scope>
    <source>
        <strain evidence="2 3">F</strain>
    </source>
</reference>
<name>A0A2J6RPE4_HYAVF</name>
<evidence type="ECO:0008006" key="4">
    <source>
        <dbReference type="Google" id="ProtNLM"/>
    </source>
</evidence>
<evidence type="ECO:0000313" key="2">
    <source>
        <dbReference type="EMBL" id="PMD40385.1"/>
    </source>
</evidence>
<dbReference type="EMBL" id="KZ613945">
    <property type="protein sequence ID" value="PMD40385.1"/>
    <property type="molecule type" value="Genomic_DNA"/>
</dbReference>
<proteinExistence type="predicted"/>
<protein>
    <recommendedName>
        <fullName evidence="4">Fungal N-terminal domain-containing protein</fullName>
    </recommendedName>
</protein>
<sequence>MSFGYSTSEAILLAQLILHTLKATRNASTEYDELTRQVSSLTKLLDRVQRDVFDATGSVSQEKAARQKELDEHITACRHLLQSLYLVMTKYSILAASDSESGSDAWERKLPKLWRLWRKLSFGISKPKVLADIRCKLPAYLKAIEITLQLDLRESTSEVEALLRNQSSHTEGLVGTVNLILGKLSSGEDNSRKSFEENTDSMLKKIVCELKKDYPKSDFTDSISSLRAYVEEVRRLGGLENRSNVEHVGSSDAQTPSILEASELSEAEHPEAEHPEAEHHEAEQQEGQSPENDLGVMSQENEDLETLDLISGSGSLSNTSPSLDETSMINSAHIEESDRLSEQLLPDLPEGDSDEWEADSNSSSSGDEDTTQVKSLGSERRFLFPDYGKEWEMCIWRVSGFRPVTHSRRWVDIKNSLRLIMKEELGDGRSFLRHMREIMDIQKWENCRRRTEEKDVLYHNFFRKYHSAVKCPEPEWEMRTSSLYELHTRIRVERLQVCTNCPYYPWNLKAAGNSHPPWTTKFPQWSASHFWNPKLKSLHVNEIAMDGNSFSVWVLLWTELIWGSQSPEMYLAEDFATAVFVLANAIELLSSKRMVRDFLTKNKHLAPVLKEVLKSRDSLWQDLRILLDSAQKYDFYEKHRSRRYGVEMKKGWFGGELQKSKIIKPHDDLIEEMILLNLGIRGTPEWEDTLLFITKTYIWFRTVRSNFKGFLRKT</sequence>
<evidence type="ECO:0000256" key="1">
    <source>
        <dbReference type="SAM" id="MobiDB-lite"/>
    </source>
</evidence>
<feature type="region of interest" description="Disordered" evidence="1">
    <location>
        <begin position="264"/>
        <end position="295"/>
    </location>
</feature>
<feature type="compositionally biased region" description="Acidic residues" evidence="1">
    <location>
        <begin position="349"/>
        <end position="358"/>
    </location>
</feature>
<dbReference type="STRING" id="1149755.A0A2J6RPE4"/>
<evidence type="ECO:0000313" key="3">
    <source>
        <dbReference type="Proteomes" id="UP000235786"/>
    </source>
</evidence>